<keyword evidence="2" id="KW-1185">Reference proteome</keyword>
<dbReference type="PATRIC" id="fig|1068978.7.peg.3148"/>
<proteinExistence type="predicted"/>
<dbReference type="KEGG" id="amq:AMETH_2949"/>
<evidence type="ECO:0000313" key="1">
    <source>
        <dbReference type="EMBL" id="AIJ23041.1"/>
    </source>
</evidence>
<protein>
    <submittedName>
        <fullName evidence="1">Uncharacterized protein</fullName>
    </submittedName>
</protein>
<dbReference type="AlphaFoldDB" id="A0A076MVL5"/>
<dbReference type="RefSeq" id="WP_017988039.1">
    <property type="nucleotide sequence ID" value="NZ_AQUL01000002.1"/>
</dbReference>
<dbReference type="EMBL" id="CP009110">
    <property type="protein sequence ID" value="AIJ23041.1"/>
    <property type="molecule type" value="Genomic_DNA"/>
</dbReference>
<reference evidence="1 2" key="1">
    <citation type="submission" date="2014-07" db="EMBL/GenBank/DDBJ databases">
        <title>Whole Genome Sequence of the Amycolatopsis methanolica 239.</title>
        <authorList>
            <person name="Tang B."/>
        </authorList>
    </citation>
    <scope>NUCLEOTIDE SEQUENCE [LARGE SCALE GENOMIC DNA]</scope>
    <source>
        <strain evidence="1 2">239</strain>
    </source>
</reference>
<dbReference type="HOGENOM" id="CLU_2986374_0_0_11"/>
<name>A0A076MVL5_AMYME</name>
<gene>
    <name evidence="1" type="ORF">AMETH_2949</name>
</gene>
<organism evidence="1 2">
    <name type="scientific">Amycolatopsis methanolica 239</name>
    <dbReference type="NCBI Taxonomy" id="1068978"/>
    <lineage>
        <taxon>Bacteria</taxon>
        <taxon>Bacillati</taxon>
        <taxon>Actinomycetota</taxon>
        <taxon>Actinomycetes</taxon>
        <taxon>Pseudonocardiales</taxon>
        <taxon>Pseudonocardiaceae</taxon>
        <taxon>Amycolatopsis</taxon>
        <taxon>Amycolatopsis methanolica group</taxon>
    </lineage>
</organism>
<dbReference type="Proteomes" id="UP000062973">
    <property type="component" value="Chromosome"/>
</dbReference>
<accession>A0A076MVL5</accession>
<evidence type="ECO:0000313" key="2">
    <source>
        <dbReference type="Proteomes" id="UP000062973"/>
    </source>
</evidence>
<sequence>MSDAKRFRLDVRLIEGVEGDWLKGEIGMVVRDLLLWALQDRSTWEVVRTSADEERAL</sequence>